<dbReference type="InterPro" id="IPR050766">
    <property type="entry name" value="Bact_Lucif_Oxidored"/>
</dbReference>
<name>A0ABV9F2N4_9SPHN</name>
<dbReference type="RefSeq" id="WP_380805231.1">
    <property type="nucleotide sequence ID" value="NZ_JBHSFZ010000027.1"/>
</dbReference>
<reference evidence="5" key="1">
    <citation type="journal article" date="2019" name="Int. J. Syst. Evol. Microbiol.">
        <title>The Global Catalogue of Microorganisms (GCM) 10K type strain sequencing project: providing services to taxonomists for standard genome sequencing and annotation.</title>
        <authorList>
            <consortium name="The Broad Institute Genomics Platform"/>
            <consortium name="The Broad Institute Genome Sequencing Center for Infectious Disease"/>
            <person name="Wu L."/>
            <person name="Ma J."/>
        </authorList>
    </citation>
    <scope>NUCLEOTIDE SEQUENCE [LARGE SCALE GENOMIC DNA]</scope>
    <source>
        <strain evidence="5">NBRC 103632</strain>
    </source>
</reference>
<dbReference type="PANTHER" id="PTHR30137:SF8">
    <property type="entry name" value="BLR5498 PROTEIN"/>
    <property type="match status" value="1"/>
</dbReference>
<dbReference type="InterPro" id="IPR011251">
    <property type="entry name" value="Luciferase-like_dom"/>
</dbReference>
<dbReference type="GO" id="GO:0016491">
    <property type="term" value="F:oxidoreductase activity"/>
    <property type="evidence" value="ECO:0007669"/>
    <property type="project" value="UniProtKB-KW"/>
</dbReference>
<keyword evidence="1 4" id="KW-0560">Oxidoreductase</keyword>
<dbReference type="PANTHER" id="PTHR30137">
    <property type="entry name" value="LUCIFERASE-LIKE MONOOXYGENASE"/>
    <property type="match status" value="1"/>
</dbReference>
<protein>
    <submittedName>
        <fullName evidence="4">LLM class flavin-dependent oxidoreductase</fullName>
        <ecNumber evidence="4">1.-.-.-</ecNumber>
    </submittedName>
</protein>
<proteinExistence type="predicted"/>
<dbReference type="Gene3D" id="3.20.20.30">
    <property type="entry name" value="Luciferase-like domain"/>
    <property type="match status" value="1"/>
</dbReference>
<dbReference type="SUPFAM" id="SSF51679">
    <property type="entry name" value="Bacterial luciferase-like"/>
    <property type="match status" value="1"/>
</dbReference>
<accession>A0ABV9F2N4</accession>
<feature type="domain" description="Luciferase-like" evidence="3">
    <location>
        <begin position="23"/>
        <end position="273"/>
    </location>
</feature>
<organism evidence="4 5">
    <name type="scientific">Sphingobium tyrosinilyticum</name>
    <dbReference type="NCBI Taxonomy" id="2715436"/>
    <lineage>
        <taxon>Bacteria</taxon>
        <taxon>Pseudomonadati</taxon>
        <taxon>Pseudomonadota</taxon>
        <taxon>Alphaproteobacteria</taxon>
        <taxon>Sphingomonadales</taxon>
        <taxon>Sphingomonadaceae</taxon>
        <taxon>Sphingobium</taxon>
    </lineage>
</organism>
<sequence length="345" mass="37874">MLEFWLRYDLRSPAVFGRGSAELARAAIEQVEWADKRGFHRVELTEHHGTPDNVNPSPLIMAAAMASRTSTIRFQPSAIILPLHDPIRIAEDCIMVDIVSNGRLDVTLGLGYMPAEFAMFGISLKDRARIMDSKLEALGHALKRESFEYEGRKIRVTPCPAQDGGPALFIGGGVRAAAHRAARFGDGYYPMTYRDDYVAEYRRVCAELGKAPGRVINGNGVTVIHIAEDPEQAWAELAPYALYENNAYAANAASAGQALHQQSTESTEALRASGNYLVLTPDEGLSYCRERHDLGRHIVINPLICGVDPEFSWKSLELIASRIIPELAAQESPLDGHGGLANGYR</sequence>
<dbReference type="Pfam" id="PF00296">
    <property type="entry name" value="Bac_luciferase"/>
    <property type="match status" value="1"/>
</dbReference>
<dbReference type="InterPro" id="IPR036661">
    <property type="entry name" value="Luciferase-like_sf"/>
</dbReference>
<keyword evidence="5" id="KW-1185">Reference proteome</keyword>
<comment type="caution">
    <text evidence="4">The sequence shown here is derived from an EMBL/GenBank/DDBJ whole genome shotgun (WGS) entry which is preliminary data.</text>
</comment>
<gene>
    <name evidence="4" type="ORF">ACFO3E_12840</name>
</gene>
<keyword evidence="2" id="KW-0503">Monooxygenase</keyword>
<dbReference type="EMBL" id="JBHSFZ010000027">
    <property type="protein sequence ID" value="MFC4595072.1"/>
    <property type="molecule type" value="Genomic_DNA"/>
</dbReference>
<evidence type="ECO:0000313" key="5">
    <source>
        <dbReference type="Proteomes" id="UP001595957"/>
    </source>
</evidence>
<evidence type="ECO:0000259" key="3">
    <source>
        <dbReference type="Pfam" id="PF00296"/>
    </source>
</evidence>
<evidence type="ECO:0000313" key="4">
    <source>
        <dbReference type="EMBL" id="MFC4595072.1"/>
    </source>
</evidence>
<dbReference type="EC" id="1.-.-.-" evidence="4"/>
<dbReference type="Proteomes" id="UP001595957">
    <property type="component" value="Unassembled WGS sequence"/>
</dbReference>
<evidence type="ECO:0000256" key="2">
    <source>
        <dbReference type="ARBA" id="ARBA00023033"/>
    </source>
</evidence>
<evidence type="ECO:0000256" key="1">
    <source>
        <dbReference type="ARBA" id="ARBA00023002"/>
    </source>
</evidence>